<evidence type="ECO:0000313" key="2">
    <source>
        <dbReference type="EMBL" id="CAI2717523.1"/>
    </source>
</evidence>
<proteinExistence type="predicted"/>
<keyword evidence="1" id="KW-1133">Transmembrane helix</keyword>
<dbReference type="RefSeq" id="WP_282010460.1">
    <property type="nucleotide sequence ID" value="NZ_OX336137.1"/>
</dbReference>
<evidence type="ECO:0000313" key="3">
    <source>
        <dbReference type="Proteomes" id="UP001157733"/>
    </source>
</evidence>
<sequence>MSEQELYALLGKFASWLLSAAGGAGLLLLFLKIWGQNWIESKFLKDLELFKAQKLHEFDILLKRKIKWHEKEHESLSESWKKLVMAHRSLKGAIFSFRKSPDLERMSREEFNRFLESGDLSNDEKEYLTGNREGLNTAYSRILDIRSLNDAHKAFLEFNLYFDTNKIFLRPHIKEKFQEADDYIWSAWVSQKMSYDLRDSKADFAIKALDTEKDKIAPLIKDIENIVQKELFPEQKQESENSR</sequence>
<dbReference type="EMBL" id="OX336137">
    <property type="protein sequence ID" value="CAI2717523.1"/>
    <property type="molecule type" value="Genomic_DNA"/>
</dbReference>
<name>A0ABM9HBP4_9BACT</name>
<evidence type="ECO:0000256" key="1">
    <source>
        <dbReference type="SAM" id="Phobius"/>
    </source>
</evidence>
<keyword evidence="1" id="KW-0812">Transmembrane</keyword>
<keyword evidence="1" id="KW-0472">Membrane</keyword>
<feature type="transmembrane region" description="Helical" evidence="1">
    <location>
        <begin position="13"/>
        <end position="35"/>
    </location>
</feature>
<organism evidence="2 3">
    <name type="scientific">Nitrospina watsonii</name>
    <dbReference type="NCBI Taxonomy" id="1323948"/>
    <lineage>
        <taxon>Bacteria</taxon>
        <taxon>Pseudomonadati</taxon>
        <taxon>Nitrospinota/Tectimicrobiota group</taxon>
        <taxon>Nitrospinota</taxon>
        <taxon>Nitrospinia</taxon>
        <taxon>Nitrospinales</taxon>
        <taxon>Nitrospinaceae</taxon>
        <taxon>Nitrospina</taxon>
    </lineage>
</organism>
<protein>
    <submittedName>
        <fullName evidence="2">Uncharacterized protein</fullName>
    </submittedName>
</protein>
<gene>
    <name evidence="2" type="ORF">NSPWAT_0664</name>
</gene>
<keyword evidence="3" id="KW-1185">Reference proteome</keyword>
<dbReference type="Proteomes" id="UP001157733">
    <property type="component" value="Chromosome"/>
</dbReference>
<reference evidence="2 3" key="1">
    <citation type="submission" date="2022-09" db="EMBL/GenBank/DDBJ databases">
        <authorList>
            <person name="Kop L."/>
        </authorList>
    </citation>
    <scope>NUCLEOTIDE SEQUENCE [LARGE SCALE GENOMIC DNA]</scope>
    <source>
        <strain evidence="2 3">347</strain>
    </source>
</reference>
<accession>A0ABM9HBP4</accession>